<proteinExistence type="predicted"/>
<keyword evidence="4" id="KW-1185">Reference proteome</keyword>
<dbReference type="EMBL" id="CP058529">
    <property type="protein sequence ID" value="QLG28059.1"/>
    <property type="molecule type" value="Genomic_DNA"/>
</dbReference>
<feature type="compositionally biased region" description="Acidic residues" evidence="1">
    <location>
        <begin position="27"/>
        <end position="40"/>
    </location>
</feature>
<feature type="compositionally biased region" description="Acidic residues" evidence="1">
    <location>
        <begin position="72"/>
        <end position="82"/>
    </location>
</feature>
<evidence type="ECO:0000313" key="3">
    <source>
        <dbReference type="EMBL" id="QLG28059.1"/>
    </source>
</evidence>
<protein>
    <recommendedName>
        <fullName evidence="2">GATA-type domain-containing protein</fullName>
    </recommendedName>
</protein>
<evidence type="ECO:0000259" key="2">
    <source>
        <dbReference type="PROSITE" id="PS50114"/>
    </source>
</evidence>
<dbReference type="AlphaFoldDB" id="A0A7D5K869"/>
<feature type="domain" description="GATA-type" evidence="2">
    <location>
        <begin position="113"/>
        <end position="144"/>
    </location>
</feature>
<dbReference type="GO" id="GO:0043565">
    <property type="term" value="F:sequence-specific DNA binding"/>
    <property type="evidence" value="ECO:0007669"/>
    <property type="project" value="InterPro"/>
</dbReference>
<dbReference type="Pfam" id="PF24458">
    <property type="entry name" value="DUF7573"/>
    <property type="match status" value="1"/>
</dbReference>
<dbReference type="InterPro" id="IPR000679">
    <property type="entry name" value="Znf_GATA"/>
</dbReference>
<dbReference type="OrthoDB" id="157634at2157"/>
<dbReference type="GO" id="GO:0006355">
    <property type="term" value="P:regulation of DNA-templated transcription"/>
    <property type="evidence" value="ECO:0007669"/>
    <property type="project" value="InterPro"/>
</dbReference>
<evidence type="ECO:0000313" key="4">
    <source>
        <dbReference type="Proteomes" id="UP000509750"/>
    </source>
</evidence>
<name>A0A7D5K869_9EURY</name>
<dbReference type="PROSITE" id="PS50114">
    <property type="entry name" value="GATA_ZN_FINGER_2"/>
    <property type="match status" value="1"/>
</dbReference>
<dbReference type="KEGG" id="halg:HUG10_11055"/>
<evidence type="ECO:0000256" key="1">
    <source>
        <dbReference type="SAM" id="MobiDB-lite"/>
    </source>
</evidence>
<reference evidence="3 4" key="1">
    <citation type="submission" date="2020-07" db="EMBL/GenBank/DDBJ databases">
        <title>Gai3-2, isolated from salt lake.</title>
        <authorList>
            <person name="Cui H."/>
            <person name="Shi X."/>
        </authorList>
    </citation>
    <scope>NUCLEOTIDE SEQUENCE [LARGE SCALE GENOMIC DNA]</scope>
    <source>
        <strain evidence="3 4">Gai3-2</strain>
    </source>
</reference>
<gene>
    <name evidence="3" type="ORF">HUG10_11055</name>
</gene>
<feature type="region of interest" description="Disordered" evidence="1">
    <location>
        <begin position="1"/>
        <end position="123"/>
    </location>
</feature>
<dbReference type="RefSeq" id="WP_179169634.1">
    <property type="nucleotide sequence ID" value="NZ_CP058529.1"/>
</dbReference>
<dbReference type="GeneID" id="56029378"/>
<sequence length="144" mass="15081">MSADALLSAVTGDYSLDDFLDAGEREDPADDADEPDDVPAESDREPESASDPETPADSGTDASPEPPANADSDTDSPDDDSTAESGGIETESDEDDPIPPESVAPAEPTYGWSPDGAECTGCGETATTRWRQDGEYVCADCKEW</sequence>
<accession>A0A7D5K869</accession>
<organism evidence="3 4">
    <name type="scientific">Halorarum halophilum</name>
    <dbReference type="NCBI Taxonomy" id="2743090"/>
    <lineage>
        <taxon>Archaea</taxon>
        <taxon>Methanobacteriati</taxon>
        <taxon>Methanobacteriota</taxon>
        <taxon>Stenosarchaea group</taxon>
        <taxon>Halobacteria</taxon>
        <taxon>Halobacteriales</taxon>
        <taxon>Haloferacaceae</taxon>
        <taxon>Halorarum</taxon>
    </lineage>
</organism>
<dbReference type="Proteomes" id="UP000509750">
    <property type="component" value="Chromosome"/>
</dbReference>
<dbReference type="InterPro" id="IPR055995">
    <property type="entry name" value="DUF7573"/>
</dbReference>